<dbReference type="Proteomes" id="UP000281553">
    <property type="component" value="Unassembled WGS sequence"/>
</dbReference>
<proteinExistence type="predicted"/>
<organism evidence="2 3">
    <name type="scientific">Dibothriocephalus latus</name>
    <name type="common">Fish tapeworm</name>
    <name type="synonym">Diphyllobothrium latum</name>
    <dbReference type="NCBI Taxonomy" id="60516"/>
    <lineage>
        <taxon>Eukaryota</taxon>
        <taxon>Metazoa</taxon>
        <taxon>Spiralia</taxon>
        <taxon>Lophotrochozoa</taxon>
        <taxon>Platyhelminthes</taxon>
        <taxon>Cestoda</taxon>
        <taxon>Eucestoda</taxon>
        <taxon>Diphyllobothriidea</taxon>
        <taxon>Diphyllobothriidae</taxon>
        <taxon>Dibothriocephalus</taxon>
    </lineage>
</organism>
<evidence type="ECO:0000313" key="3">
    <source>
        <dbReference type="Proteomes" id="UP000281553"/>
    </source>
</evidence>
<evidence type="ECO:0000256" key="1">
    <source>
        <dbReference type="SAM" id="MobiDB-lite"/>
    </source>
</evidence>
<name>A0A3P7NHV9_DIBLA</name>
<dbReference type="AlphaFoldDB" id="A0A3P7NHV9"/>
<accession>A0A3P7NHV9</accession>
<sequence length="821" mass="89805">MASVVPPTLTDVQLTLQAGKPVERKLEENTFEASRTLVMTMDYPPVESRTLSALSSSPAETRFAGPANAVGADLADTNNISKITTMQTVEYQPVEPATLSALSSSPADARFSAPTNAATHDLPETNSVSKTIWEARDAIQLFQKRNKEISTSQVVDEKRLRNLGVIAERLQFLQNKVQVLISSNGNAAEITCADFANLTSMNDELLSCITAYQQTIRSKEARKAPERKLEESTFEAAGTTVMTMDYPPLESRTLSALSSSPAEARFAGPTNAAGTDLADTNNISKITTMQTVEYQPVESTTLSALSSSPAETRFAGPTNAVGTDLADANNISKLTEMQTVEYQHEESRTLSALSSSPADARFSAPTNAAAHDLPETNSVSKTLWEARDAIQLFQKRNKAIITSQVVDEKQLRNLGVIAERLRFLQNKVQVLISSNVNGNSTELTAEDLANLTSMNDVLLSCITAYQQTVRSKEARKAPERKLEESTFEAAGTPVMTVEYQNGEQRALLALSSSPAEARFARPTNAAGTDLADANNISNITATRTVESQPVESKRFSAISSSPAEARFAGPTNAVGTDLADANNISNITTMQTVEYQQEASRTLSALSSSPANARFSAPTNAAAADLPETNSISKTIWEARDAIQLFQKRNEKVSRSQVIDEKQLRDLGVVTERLTGLQNRVQVLISSNVNANYTEITGEDLANLTSMNAEMLGCIKTYQALRRKERALSHPWIHLNNGILMKFNEVNSLDFEATHSRGVARMMSVPIVWFYEYRDCFFPCHGICKPDEIRACCNVPLKERHPNNQLMIQRRLNCQTVMSCK</sequence>
<gene>
    <name evidence="2" type="ORF">DILT_LOCUS4850</name>
</gene>
<evidence type="ECO:0000313" key="2">
    <source>
        <dbReference type="EMBL" id="VDN09019.1"/>
    </source>
</evidence>
<dbReference type="EMBL" id="UYRU01046227">
    <property type="protein sequence ID" value="VDN09019.1"/>
    <property type="molecule type" value="Genomic_DNA"/>
</dbReference>
<keyword evidence="3" id="KW-1185">Reference proteome</keyword>
<feature type="region of interest" description="Disordered" evidence="1">
    <location>
        <begin position="346"/>
        <end position="374"/>
    </location>
</feature>
<reference evidence="2 3" key="1">
    <citation type="submission" date="2018-11" db="EMBL/GenBank/DDBJ databases">
        <authorList>
            <consortium name="Pathogen Informatics"/>
        </authorList>
    </citation>
    <scope>NUCLEOTIDE SEQUENCE [LARGE SCALE GENOMIC DNA]</scope>
</reference>
<protein>
    <recommendedName>
        <fullName evidence="4">GAT domain-containing protein</fullName>
    </recommendedName>
</protein>
<evidence type="ECO:0008006" key="4">
    <source>
        <dbReference type="Google" id="ProtNLM"/>
    </source>
</evidence>